<keyword evidence="2" id="KW-0472">Membrane</keyword>
<evidence type="ECO:0000256" key="1">
    <source>
        <dbReference type="SAM" id="Coils"/>
    </source>
</evidence>
<name>A0ABU3D8N5_9FLAO</name>
<keyword evidence="2" id="KW-1133">Transmembrane helix</keyword>
<evidence type="ECO:0000256" key="2">
    <source>
        <dbReference type="SAM" id="Phobius"/>
    </source>
</evidence>
<feature type="transmembrane region" description="Helical" evidence="2">
    <location>
        <begin position="18"/>
        <end position="38"/>
    </location>
</feature>
<feature type="coiled-coil region" evidence="1">
    <location>
        <begin position="38"/>
        <end position="86"/>
    </location>
</feature>
<reference evidence="3 4" key="1">
    <citation type="submission" date="2023-09" db="EMBL/GenBank/DDBJ databases">
        <authorList>
            <person name="Rey-Velasco X."/>
        </authorList>
    </citation>
    <scope>NUCLEOTIDE SEQUENCE [LARGE SCALE GENOMIC DNA]</scope>
    <source>
        <strain evidence="3 4">F117</strain>
    </source>
</reference>
<evidence type="ECO:0000313" key="4">
    <source>
        <dbReference type="Proteomes" id="UP001262582"/>
    </source>
</evidence>
<gene>
    <name evidence="3" type="ORF">RM539_14195</name>
</gene>
<sequence>MVTEESNKNKDSNKALKILAGVLAVALIALAIYTISFYNEEKENQQILQTEKASIENELNDLIIKYDDAIEENEVLDQNMIEARERITRLLDSVKDNEANIALIARFRREIGNLRAEKDRLFRVVDSLSAQNQLLATSLDSTSTQLEERTRISDSLQETNQSLANKVNRASRLQITSLRGEGVIVRNSGKIVENDRTRRVDQIRVCFTISGNDLAEPGEKDLYVQVYNPENELVGDKIAVQHQGGVMVYSATSKVFYENEELDVCILANASEDKLLEGSYKVYVYSGPYLIGTSNFSLR</sequence>
<dbReference type="RefSeq" id="WP_311504076.1">
    <property type="nucleotide sequence ID" value="NZ_JAVRHK010000011.1"/>
</dbReference>
<keyword evidence="2" id="KW-0812">Transmembrane</keyword>
<accession>A0ABU3D8N5</accession>
<keyword evidence="4" id="KW-1185">Reference proteome</keyword>
<comment type="caution">
    <text evidence="3">The sequence shown here is derived from an EMBL/GenBank/DDBJ whole genome shotgun (WGS) entry which is preliminary data.</text>
</comment>
<evidence type="ECO:0000313" key="3">
    <source>
        <dbReference type="EMBL" id="MDT0677734.1"/>
    </source>
</evidence>
<dbReference type="EMBL" id="JAVRHK010000011">
    <property type="protein sequence ID" value="MDT0677734.1"/>
    <property type="molecule type" value="Genomic_DNA"/>
</dbReference>
<organism evidence="3 4">
    <name type="scientific">Autumnicola musiva</name>
    <dbReference type="NCBI Taxonomy" id="3075589"/>
    <lineage>
        <taxon>Bacteria</taxon>
        <taxon>Pseudomonadati</taxon>
        <taxon>Bacteroidota</taxon>
        <taxon>Flavobacteriia</taxon>
        <taxon>Flavobacteriales</taxon>
        <taxon>Flavobacteriaceae</taxon>
        <taxon>Autumnicola</taxon>
    </lineage>
</organism>
<proteinExistence type="predicted"/>
<keyword evidence="1" id="KW-0175">Coiled coil</keyword>
<protein>
    <recommendedName>
        <fullName evidence="5">Chromosome partitioning protein ParA</fullName>
    </recommendedName>
</protein>
<dbReference type="Proteomes" id="UP001262582">
    <property type="component" value="Unassembled WGS sequence"/>
</dbReference>
<evidence type="ECO:0008006" key="5">
    <source>
        <dbReference type="Google" id="ProtNLM"/>
    </source>
</evidence>